<reference evidence="2 3" key="1">
    <citation type="journal article" date="2014" name="Genome Biol.">
        <title>Transcriptome and methylome profiling reveals relics of genome dominance in the mesopolyploid Brassica oleracea.</title>
        <authorList>
            <person name="Parkin I.A."/>
            <person name="Koh C."/>
            <person name="Tang H."/>
            <person name="Robinson S.J."/>
            <person name="Kagale S."/>
            <person name="Clarke W.E."/>
            <person name="Town C.D."/>
            <person name="Nixon J."/>
            <person name="Krishnakumar V."/>
            <person name="Bidwell S.L."/>
            <person name="Denoeud F."/>
            <person name="Belcram H."/>
            <person name="Links M.G."/>
            <person name="Just J."/>
            <person name="Clarke C."/>
            <person name="Bender T."/>
            <person name="Huebert T."/>
            <person name="Mason A.S."/>
            <person name="Pires J.C."/>
            <person name="Barker G."/>
            <person name="Moore J."/>
            <person name="Walley P.G."/>
            <person name="Manoli S."/>
            <person name="Batley J."/>
            <person name="Edwards D."/>
            <person name="Nelson M.N."/>
            <person name="Wang X."/>
            <person name="Paterson A.H."/>
            <person name="King G."/>
            <person name="Bancroft I."/>
            <person name="Chalhoub B."/>
            <person name="Sharpe A.G."/>
        </authorList>
    </citation>
    <scope>NUCLEOTIDE SEQUENCE</scope>
    <source>
        <strain evidence="2 3">cv. TO1000</strain>
    </source>
</reference>
<reference evidence="2" key="2">
    <citation type="submission" date="2015-03" db="UniProtKB">
        <authorList>
            <consortium name="EnsemblPlants"/>
        </authorList>
    </citation>
    <scope>IDENTIFICATION</scope>
</reference>
<protein>
    <submittedName>
        <fullName evidence="2">Uncharacterized protein</fullName>
    </submittedName>
</protein>
<feature type="region of interest" description="Disordered" evidence="1">
    <location>
        <begin position="1"/>
        <end position="59"/>
    </location>
</feature>
<organism evidence="2 3">
    <name type="scientific">Brassica oleracea var. oleracea</name>
    <dbReference type="NCBI Taxonomy" id="109376"/>
    <lineage>
        <taxon>Eukaryota</taxon>
        <taxon>Viridiplantae</taxon>
        <taxon>Streptophyta</taxon>
        <taxon>Embryophyta</taxon>
        <taxon>Tracheophyta</taxon>
        <taxon>Spermatophyta</taxon>
        <taxon>Magnoliopsida</taxon>
        <taxon>eudicotyledons</taxon>
        <taxon>Gunneridae</taxon>
        <taxon>Pentapetalae</taxon>
        <taxon>rosids</taxon>
        <taxon>malvids</taxon>
        <taxon>Brassicales</taxon>
        <taxon>Brassicaceae</taxon>
        <taxon>Brassiceae</taxon>
        <taxon>Brassica</taxon>
    </lineage>
</organism>
<accession>A0A0D3E8L8</accession>
<keyword evidence="3" id="KW-1185">Reference proteome</keyword>
<name>A0A0D3E8L8_BRAOL</name>
<dbReference type="Proteomes" id="UP000032141">
    <property type="component" value="Chromosome C9"/>
</dbReference>
<dbReference type="HOGENOM" id="CLU_795924_0_0_1"/>
<evidence type="ECO:0000313" key="2">
    <source>
        <dbReference type="EnsemblPlants" id="Bo9g084250.1"/>
    </source>
</evidence>
<dbReference type="Gramene" id="Bo9g084250.1">
    <property type="protein sequence ID" value="Bo9g084250.1"/>
    <property type="gene ID" value="Bo9g084250"/>
</dbReference>
<evidence type="ECO:0000313" key="3">
    <source>
        <dbReference type="Proteomes" id="UP000032141"/>
    </source>
</evidence>
<dbReference type="AlphaFoldDB" id="A0A0D3E8L8"/>
<feature type="compositionally biased region" description="Low complexity" evidence="1">
    <location>
        <begin position="18"/>
        <end position="33"/>
    </location>
</feature>
<proteinExistence type="predicted"/>
<dbReference type="EnsemblPlants" id="Bo9g084250.1">
    <property type="protein sequence ID" value="Bo9g084250.1"/>
    <property type="gene ID" value="Bo9g084250"/>
</dbReference>
<feature type="compositionally biased region" description="Basic residues" evidence="1">
    <location>
        <begin position="38"/>
        <end position="50"/>
    </location>
</feature>
<sequence length="349" mass="39128">MGTTACCHQESSPEPPHARTSSSSASPSTAAQSNRKPPCFKRTRSHRPRHDRSPDESVRTVQSFAVRVRFVHAPPPGIASAVARRRPPPANFPVRRCRSLPSPPVTDTGDSPDKLVGLIKSISGQNLIGLTLISGLTFPQTSTTGVHRHYFSIAKSTHRVDSVDSVNRLVDWFDRFKLILVRLRLTGRLGQIDFWSKLDRVDFDQRIWSLFEQLEFIDTTFPLLRRIQRRTSVCRIVWRLRPTLVDRLSCSLVCVDKSSTGGVRALSRAVLCFWPVSGRRVCTSLGPLSMDYGVASHTSLSDSPVAHPSLFPFSSETNNELQRVMNFQMETMRVMEESLLDCDDQARTG</sequence>
<evidence type="ECO:0000256" key="1">
    <source>
        <dbReference type="SAM" id="MobiDB-lite"/>
    </source>
</evidence>